<name>A0ABT6JH64_9GAMM</name>
<dbReference type="Pfam" id="PF03924">
    <property type="entry name" value="CHASE"/>
    <property type="match status" value="1"/>
</dbReference>
<reference evidence="13 14" key="1">
    <citation type="submission" date="2023-04" db="EMBL/GenBank/DDBJ databases">
        <title>Luteimonas sp. M1R5S18.</title>
        <authorList>
            <person name="Sun J.-Q."/>
        </authorList>
    </citation>
    <scope>NUCLEOTIDE SEQUENCE [LARGE SCALE GENOMIC DNA]</scope>
    <source>
        <strain evidence="13 14">M1R5S18</strain>
    </source>
</reference>
<evidence type="ECO:0000256" key="2">
    <source>
        <dbReference type="ARBA" id="ARBA00004370"/>
    </source>
</evidence>
<keyword evidence="7" id="KW-0418">Kinase</keyword>
<dbReference type="InterPro" id="IPR013656">
    <property type="entry name" value="PAS_4"/>
</dbReference>
<dbReference type="InterPro" id="IPR036890">
    <property type="entry name" value="HATPase_C_sf"/>
</dbReference>
<comment type="subcellular location">
    <subcellularLocation>
        <location evidence="2">Membrane</location>
    </subcellularLocation>
</comment>
<dbReference type="PANTHER" id="PTHR42878">
    <property type="entry name" value="TWO-COMPONENT HISTIDINE KINASE"/>
    <property type="match status" value="1"/>
</dbReference>
<dbReference type="InterPro" id="IPR035965">
    <property type="entry name" value="PAS-like_dom_sf"/>
</dbReference>
<evidence type="ECO:0000256" key="8">
    <source>
        <dbReference type="ARBA" id="ARBA00022989"/>
    </source>
</evidence>
<dbReference type="InterPro" id="IPR003661">
    <property type="entry name" value="HisK_dim/P_dom"/>
</dbReference>
<dbReference type="SUPFAM" id="SSF55785">
    <property type="entry name" value="PYP-like sensor domain (PAS domain)"/>
    <property type="match status" value="1"/>
</dbReference>
<dbReference type="InterPro" id="IPR003594">
    <property type="entry name" value="HATPase_dom"/>
</dbReference>
<dbReference type="Pfam" id="PF00512">
    <property type="entry name" value="HisKA"/>
    <property type="match status" value="1"/>
</dbReference>
<dbReference type="InterPro" id="IPR050351">
    <property type="entry name" value="BphY/WalK/GraS-like"/>
</dbReference>
<proteinExistence type="predicted"/>
<feature type="domain" description="Histidine kinase" evidence="10">
    <location>
        <begin position="518"/>
        <end position="736"/>
    </location>
</feature>
<dbReference type="Pfam" id="PF02518">
    <property type="entry name" value="HATPase_c"/>
    <property type="match status" value="1"/>
</dbReference>
<dbReference type="PANTHER" id="PTHR42878:SF15">
    <property type="entry name" value="BACTERIOPHYTOCHROME"/>
    <property type="match status" value="1"/>
</dbReference>
<evidence type="ECO:0000256" key="6">
    <source>
        <dbReference type="ARBA" id="ARBA00022692"/>
    </source>
</evidence>
<keyword evidence="14" id="KW-1185">Reference proteome</keyword>
<evidence type="ECO:0000313" key="13">
    <source>
        <dbReference type="EMBL" id="MDH5829872.1"/>
    </source>
</evidence>
<dbReference type="InterPro" id="IPR006189">
    <property type="entry name" value="CHASE_dom"/>
</dbReference>
<dbReference type="SUPFAM" id="SSF55874">
    <property type="entry name" value="ATPase domain of HSP90 chaperone/DNA topoisomerase II/histidine kinase"/>
    <property type="match status" value="1"/>
</dbReference>
<dbReference type="Gene3D" id="1.10.287.130">
    <property type="match status" value="1"/>
</dbReference>
<dbReference type="PROSITE" id="PS50112">
    <property type="entry name" value="PAS"/>
    <property type="match status" value="1"/>
</dbReference>
<keyword evidence="6" id="KW-0812">Transmembrane</keyword>
<dbReference type="Proteomes" id="UP001156831">
    <property type="component" value="Unassembled WGS sequence"/>
</dbReference>
<comment type="catalytic activity">
    <reaction evidence="1">
        <text>ATP + protein L-histidine = ADP + protein N-phospho-L-histidine.</text>
        <dbReference type="EC" id="2.7.13.3"/>
    </reaction>
</comment>
<dbReference type="Pfam" id="PF08448">
    <property type="entry name" value="PAS_4"/>
    <property type="match status" value="1"/>
</dbReference>
<dbReference type="EMBL" id="JARXRN010000020">
    <property type="protein sequence ID" value="MDH5829872.1"/>
    <property type="molecule type" value="Genomic_DNA"/>
</dbReference>
<dbReference type="RefSeq" id="WP_280600257.1">
    <property type="nucleotide sequence ID" value="NZ_JARXRN010000020.1"/>
</dbReference>
<feature type="domain" description="CHASE" evidence="12">
    <location>
        <begin position="110"/>
        <end position="259"/>
    </location>
</feature>
<dbReference type="PROSITE" id="PS50839">
    <property type="entry name" value="CHASE"/>
    <property type="match status" value="1"/>
</dbReference>
<evidence type="ECO:0000256" key="9">
    <source>
        <dbReference type="ARBA" id="ARBA00023136"/>
    </source>
</evidence>
<dbReference type="SMART" id="SM01079">
    <property type="entry name" value="CHASE"/>
    <property type="match status" value="1"/>
</dbReference>
<keyword evidence="4" id="KW-0597">Phosphoprotein</keyword>
<dbReference type="PRINTS" id="PR00344">
    <property type="entry name" value="BCTRLSENSOR"/>
</dbReference>
<evidence type="ECO:0000259" key="12">
    <source>
        <dbReference type="PROSITE" id="PS50839"/>
    </source>
</evidence>
<evidence type="ECO:0000256" key="7">
    <source>
        <dbReference type="ARBA" id="ARBA00022777"/>
    </source>
</evidence>
<dbReference type="InterPro" id="IPR000014">
    <property type="entry name" value="PAS"/>
</dbReference>
<evidence type="ECO:0000259" key="10">
    <source>
        <dbReference type="PROSITE" id="PS50109"/>
    </source>
</evidence>
<gene>
    <name evidence="13" type="ORF">QFW80_04980</name>
</gene>
<dbReference type="EC" id="2.7.13.3" evidence="3"/>
<dbReference type="SMART" id="SM00387">
    <property type="entry name" value="HATPase_c"/>
    <property type="match status" value="1"/>
</dbReference>
<evidence type="ECO:0000256" key="5">
    <source>
        <dbReference type="ARBA" id="ARBA00022679"/>
    </source>
</evidence>
<dbReference type="SMART" id="SM00091">
    <property type="entry name" value="PAS"/>
    <property type="match status" value="1"/>
</dbReference>
<organism evidence="13 14">
    <name type="scientific">Luteimonas rhizosphaericola</name>
    <dbReference type="NCBI Taxonomy" id="3042024"/>
    <lineage>
        <taxon>Bacteria</taxon>
        <taxon>Pseudomonadati</taxon>
        <taxon>Pseudomonadota</taxon>
        <taxon>Gammaproteobacteria</taxon>
        <taxon>Lysobacterales</taxon>
        <taxon>Lysobacteraceae</taxon>
        <taxon>Luteimonas</taxon>
    </lineage>
</organism>
<evidence type="ECO:0000256" key="4">
    <source>
        <dbReference type="ARBA" id="ARBA00022553"/>
    </source>
</evidence>
<dbReference type="SMART" id="SM00388">
    <property type="entry name" value="HisKA"/>
    <property type="match status" value="1"/>
</dbReference>
<dbReference type="CDD" id="cd00130">
    <property type="entry name" value="PAS"/>
    <property type="match status" value="1"/>
</dbReference>
<dbReference type="InterPro" id="IPR004358">
    <property type="entry name" value="Sig_transdc_His_kin-like_C"/>
</dbReference>
<dbReference type="NCBIfam" id="TIGR00229">
    <property type="entry name" value="sensory_box"/>
    <property type="match status" value="1"/>
</dbReference>
<evidence type="ECO:0000256" key="3">
    <source>
        <dbReference type="ARBA" id="ARBA00012438"/>
    </source>
</evidence>
<dbReference type="InterPro" id="IPR005467">
    <property type="entry name" value="His_kinase_dom"/>
</dbReference>
<keyword evidence="9" id="KW-0472">Membrane</keyword>
<dbReference type="CDD" id="cd00082">
    <property type="entry name" value="HisKA"/>
    <property type="match status" value="1"/>
</dbReference>
<dbReference type="Gene3D" id="3.30.450.350">
    <property type="entry name" value="CHASE domain"/>
    <property type="match status" value="1"/>
</dbReference>
<keyword evidence="8" id="KW-1133">Transmembrane helix</keyword>
<dbReference type="PROSITE" id="PS50109">
    <property type="entry name" value="HIS_KIN"/>
    <property type="match status" value="1"/>
</dbReference>
<dbReference type="Gene3D" id="3.30.565.10">
    <property type="entry name" value="Histidine kinase-like ATPase, C-terminal domain"/>
    <property type="match status" value="1"/>
</dbReference>
<evidence type="ECO:0000259" key="11">
    <source>
        <dbReference type="PROSITE" id="PS50112"/>
    </source>
</evidence>
<accession>A0ABT6JH64</accession>
<evidence type="ECO:0000256" key="1">
    <source>
        <dbReference type="ARBA" id="ARBA00000085"/>
    </source>
</evidence>
<comment type="caution">
    <text evidence="13">The sequence shown here is derived from an EMBL/GenBank/DDBJ whole genome shotgun (WGS) entry which is preliminary data.</text>
</comment>
<dbReference type="InterPro" id="IPR042240">
    <property type="entry name" value="CHASE_sf"/>
</dbReference>
<protein>
    <recommendedName>
        <fullName evidence="3">histidine kinase</fullName>
        <ecNumber evidence="3">2.7.13.3</ecNumber>
    </recommendedName>
</protein>
<sequence length="741" mass="80529">MPRRMPGEPRNTPRTDAARPAPRRGYVLAALVLIGALLMVWLYAQAAGEREQRVRQAEFVAQTNEIAMLLRQRLLHYELALRGGVSLYWSVSRPTPRQWRDYVGGLDIERQFDGLLGLGYVPYLRRSDLEALQLAMREEGQGLFQIRPHGAREAYGPILMLEPQTIGNRSAIGFDMFAEATRHEAMAAARDSGEVRLSAPVDLIQRGRDGRRNGLLMYAPIYANGIQPSNLAARRAAISGWIYAPFHARTFIDGALAQLGAGEALRIVDIGEGEAGMVVYAAPGFTDGPEAGVLRHSDTLDVYGRRWRVDFQSPVVGDGAAVGGYSSDLQTTVAAGVVVSLLLFAVVLALAHTQSRAERLAEAMSESYRRSEQRFRHAMLYSGSGIALLDGAGRIVEANPALARIVGAPPQALPGTAFADSFVDPAVEVALGGEQAGPTTLQLRRSDGDIRLVELVHTAVPGDIGSDVAALVQVDDVTDRLRAEQEVRLLNRTLEARVEQRTRELTLANHELESFAYSVSHDLRAPLRTVEGFSRLLGERFAASIGPDGQDYLARVRNAANRMDALIDALLKMSRITRDPLQHADVDLSRLAGDVIADLRQADPGRVVEVRIAPGLHACGDPALLRNLLQNLLGNAWKFTGARADAWIEFDADPHAEVAPGRVALLVRDNGAGFEPAYASKLFRPFQRLHGADEYEGHGIGLATVKRIVERHGGTIRAEGVVGQGATFRFTLPAPGSDGHC</sequence>
<dbReference type="SUPFAM" id="SSF47384">
    <property type="entry name" value="Homodimeric domain of signal transducing histidine kinase"/>
    <property type="match status" value="1"/>
</dbReference>
<keyword evidence="5" id="KW-0808">Transferase</keyword>
<dbReference type="Gene3D" id="3.30.450.20">
    <property type="entry name" value="PAS domain"/>
    <property type="match status" value="1"/>
</dbReference>
<dbReference type="InterPro" id="IPR036097">
    <property type="entry name" value="HisK_dim/P_sf"/>
</dbReference>
<feature type="domain" description="PAS" evidence="11">
    <location>
        <begin position="371"/>
        <end position="425"/>
    </location>
</feature>
<evidence type="ECO:0000313" key="14">
    <source>
        <dbReference type="Proteomes" id="UP001156831"/>
    </source>
</evidence>